<dbReference type="InterPro" id="IPR001841">
    <property type="entry name" value="Znf_RING"/>
</dbReference>
<evidence type="ECO:0000259" key="6">
    <source>
        <dbReference type="PROSITE" id="PS50119"/>
    </source>
</evidence>
<dbReference type="InterPro" id="IPR017907">
    <property type="entry name" value="Znf_RING_CS"/>
</dbReference>
<evidence type="ECO:0000259" key="5">
    <source>
        <dbReference type="PROSITE" id="PS50089"/>
    </source>
</evidence>
<dbReference type="InterPro" id="IPR047153">
    <property type="entry name" value="TRIM45/56/19-like"/>
</dbReference>
<dbReference type="Proteomes" id="UP000597762">
    <property type="component" value="Unassembled WGS sequence"/>
</dbReference>
<dbReference type="EMBL" id="CAHIKZ030004055">
    <property type="protein sequence ID" value="CAE1306662.1"/>
    <property type="molecule type" value="Genomic_DNA"/>
</dbReference>
<dbReference type="GO" id="GO:0008270">
    <property type="term" value="F:zinc ion binding"/>
    <property type="evidence" value="ECO:0007669"/>
    <property type="project" value="UniProtKB-KW"/>
</dbReference>
<dbReference type="PROSITE" id="PS00518">
    <property type="entry name" value="ZF_RING_1"/>
    <property type="match status" value="1"/>
</dbReference>
<evidence type="ECO:0000256" key="3">
    <source>
        <dbReference type="ARBA" id="ARBA00022833"/>
    </source>
</evidence>
<proteinExistence type="predicted"/>
<dbReference type="OrthoDB" id="9049620at2759"/>
<dbReference type="PROSITE" id="PS50089">
    <property type="entry name" value="ZF_RING_2"/>
    <property type="match status" value="1"/>
</dbReference>
<evidence type="ECO:0000313" key="7">
    <source>
        <dbReference type="EMBL" id="CAE1306662.1"/>
    </source>
</evidence>
<sequence>MASNVTEEETFQCSKCVESLDLASKTLPCLHSFCKRCVEEILGGNGRCPQCQEPATDKELRLAPFLVKSLRRRQLESRQLNCDTCSEDGMESSYQFWCQDCQKLLCQTCERFHKKFHPKHETKDLSGVSREEVIRVITMEDCRRHRQSKDVFCDRCNVFMCVACYTDHVTASPQCPSRPLSVREVASKGKEEGGPTLERELRQFEIHIRATNERTRRSIEELSTDCDSEC</sequence>
<evidence type="ECO:0000313" key="8">
    <source>
        <dbReference type="Proteomes" id="UP000597762"/>
    </source>
</evidence>
<dbReference type="Pfam" id="PF13923">
    <property type="entry name" value="zf-C3HC4_2"/>
    <property type="match status" value="1"/>
</dbReference>
<evidence type="ECO:0000256" key="1">
    <source>
        <dbReference type="ARBA" id="ARBA00022723"/>
    </source>
</evidence>
<dbReference type="InterPro" id="IPR013083">
    <property type="entry name" value="Znf_RING/FYVE/PHD"/>
</dbReference>
<reference evidence="7" key="1">
    <citation type="submission" date="2021-01" db="EMBL/GenBank/DDBJ databases">
        <authorList>
            <person name="Li R."/>
            <person name="Bekaert M."/>
        </authorList>
    </citation>
    <scope>NUCLEOTIDE SEQUENCE</scope>
    <source>
        <strain evidence="7">Farmed</strain>
    </source>
</reference>
<organism evidence="7 8">
    <name type="scientific">Acanthosepion pharaonis</name>
    <name type="common">Pharaoh cuttlefish</name>
    <name type="synonym">Sepia pharaonis</name>
    <dbReference type="NCBI Taxonomy" id="158019"/>
    <lineage>
        <taxon>Eukaryota</taxon>
        <taxon>Metazoa</taxon>
        <taxon>Spiralia</taxon>
        <taxon>Lophotrochozoa</taxon>
        <taxon>Mollusca</taxon>
        <taxon>Cephalopoda</taxon>
        <taxon>Coleoidea</taxon>
        <taxon>Decapodiformes</taxon>
        <taxon>Sepiida</taxon>
        <taxon>Sepiina</taxon>
        <taxon>Sepiidae</taxon>
        <taxon>Acanthosepion</taxon>
    </lineage>
</organism>
<keyword evidence="8" id="KW-1185">Reference proteome</keyword>
<comment type="caution">
    <text evidence="7">The sequence shown here is derived from an EMBL/GenBank/DDBJ whole genome shotgun (WGS) entry which is preliminary data.</text>
</comment>
<feature type="domain" description="RING-type" evidence="5">
    <location>
        <begin position="13"/>
        <end position="52"/>
    </location>
</feature>
<feature type="domain" description="B box-type" evidence="6">
    <location>
        <begin position="77"/>
        <end position="125"/>
    </location>
</feature>
<dbReference type="AlphaFoldDB" id="A0A812DS40"/>
<dbReference type="Gene3D" id="3.30.160.60">
    <property type="entry name" value="Classic Zinc Finger"/>
    <property type="match status" value="1"/>
</dbReference>
<gene>
    <name evidence="7" type="ORF">SPHA_58856</name>
</gene>
<evidence type="ECO:0000256" key="4">
    <source>
        <dbReference type="PROSITE-ProRule" id="PRU00024"/>
    </source>
</evidence>
<dbReference type="PROSITE" id="PS50119">
    <property type="entry name" value="ZF_BBOX"/>
    <property type="match status" value="1"/>
</dbReference>
<dbReference type="SMART" id="SM00184">
    <property type="entry name" value="RING"/>
    <property type="match status" value="1"/>
</dbReference>
<name>A0A812DS40_ACAPH</name>
<dbReference type="InterPro" id="IPR000315">
    <property type="entry name" value="Znf_B-box"/>
</dbReference>
<evidence type="ECO:0000256" key="2">
    <source>
        <dbReference type="ARBA" id="ARBA00022771"/>
    </source>
</evidence>
<dbReference type="PANTHER" id="PTHR25462:SF296">
    <property type="entry name" value="MEIOTIC P26, ISOFORM F"/>
    <property type="match status" value="1"/>
</dbReference>
<protein>
    <submittedName>
        <fullName evidence="7">Uncharacterized protein</fullName>
    </submittedName>
</protein>
<dbReference type="Gene3D" id="3.30.40.10">
    <property type="entry name" value="Zinc/RING finger domain, C3HC4 (zinc finger)"/>
    <property type="match status" value="1"/>
</dbReference>
<dbReference type="SUPFAM" id="SSF57850">
    <property type="entry name" value="RING/U-box"/>
    <property type="match status" value="1"/>
</dbReference>
<accession>A0A812DS40</accession>
<keyword evidence="3" id="KW-0862">Zinc</keyword>
<keyword evidence="1" id="KW-0479">Metal-binding</keyword>
<dbReference type="PANTHER" id="PTHR25462">
    <property type="entry name" value="BONUS, ISOFORM C-RELATED"/>
    <property type="match status" value="1"/>
</dbReference>
<keyword evidence="2 4" id="KW-0863">Zinc-finger</keyword>